<protein>
    <submittedName>
        <fullName evidence="2">DEAD/DEAH box helicase</fullName>
        <ecNumber evidence="2">3.6.4.-</ecNumber>
    </submittedName>
</protein>
<dbReference type="Pfam" id="PF04851">
    <property type="entry name" value="ResIII"/>
    <property type="match status" value="1"/>
</dbReference>
<keyword evidence="2" id="KW-0547">Nucleotide-binding</keyword>
<dbReference type="GO" id="GO:0004386">
    <property type="term" value="F:helicase activity"/>
    <property type="evidence" value="ECO:0007669"/>
    <property type="project" value="UniProtKB-KW"/>
</dbReference>
<evidence type="ECO:0000259" key="1">
    <source>
        <dbReference type="PROSITE" id="PS51192"/>
    </source>
</evidence>
<dbReference type="RefSeq" id="WP_093540580.1">
    <property type="nucleotide sequence ID" value="NZ_BAAATU010000030.1"/>
</dbReference>
<dbReference type="PANTHER" id="PTHR47396">
    <property type="entry name" value="TYPE I RESTRICTION ENZYME ECOKI R PROTEIN"/>
    <property type="match status" value="1"/>
</dbReference>
<keyword evidence="2" id="KW-0067">ATP-binding</keyword>
<dbReference type="Gene3D" id="3.40.50.300">
    <property type="entry name" value="P-loop containing nucleotide triphosphate hydrolases"/>
    <property type="match status" value="2"/>
</dbReference>
<dbReference type="PROSITE" id="PS51192">
    <property type="entry name" value="HELICASE_ATP_BIND_1"/>
    <property type="match status" value="1"/>
</dbReference>
<proteinExistence type="predicted"/>
<dbReference type="InterPro" id="IPR006935">
    <property type="entry name" value="Helicase/UvrB_N"/>
</dbReference>
<keyword evidence="2" id="KW-0378">Hydrolase</keyword>
<name>A0ABW1GJK3_9ACTN</name>
<sequence length="593" mass="65558">MTTTASHHLSPAFPGRAPWGTAGKLRAWQQGAMEKYIQEQPRDFLAVATPGAGKTTFALTLASWLLHHHVVQQITVVAPTEHLKKQWAEAAARIGIKLDPDYSAGPLSKEYDGVAVTYAGVGVRPMLHRNRCEQRKTLVILDEIHHAGDSKSWGEACQEAFDPATRRLALTGTPFRSDTNPIPFVVYEEGNDGIRRSSADYTYGYGNALADGVVRPVIFLSYSGNMRWRTKAGDEIAARLGEPMTKDAIGQAWRTALSPTGEWIPNVLSAADKRLTEVRKGIPDAGGLVIATDQESAREYAKILKRVTGEKATVVLSDEKAASKKIDQFSADESRWMVAVRMVSEGVDVPRLAVGVYATTISTPLFFAQAVGRFVRSRRRGETASVFVPTIPMLLDFANEMEVERDHVLDKPKKGSDEENPFAEEDKLLADAEKLEDEETEEQLPFEALESDAVFDRVLYDGAEFGMQAHPGSEEEQDYLGIPGLLEPDQVQLLLQKRQSRQIAHSRQRPAEEADLLEKPAEARPVVTHKQLLGLRKQLNTMVSAYTHQSGKPHGVIHTELRRVCGGPPSAEATAGQIQQRIKKVQEWATRMT</sequence>
<reference evidence="3" key="1">
    <citation type="journal article" date="2019" name="Int. J. Syst. Evol. Microbiol.">
        <title>The Global Catalogue of Microorganisms (GCM) 10K type strain sequencing project: providing services to taxonomists for standard genome sequencing and annotation.</title>
        <authorList>
            <consortium name="The Broad Institute Genomics Platform"/>
            <consortium name="The Broad Institute Genome Sequencing Center for Infectious Disease"/>
            <person name="Wu L."/>
            <person name="Ma J."/>
        </authorList>
    </citation>
    <scope>NUCLEOTIDE SEQUENCE [LARGE SCALE GENOMIC DNA]</scope>
    <source>
        <strain evidence="3">JCM 4147</strain>
    </source>
</reference>
<dbReference type="InterPro" id="IPR027417">
    <property type="entry name" value="P-loop_NTPase"/>
</dbReference>
<dbReference type="GO" id="GO:0016787">
    <property type="term" value="F:hydrolase activity"/>
    <property type="evidence" value="ECO:0007669"/>
    <property type="project" value="UniProtKB-KW"/>
</dbReference>
<keyword evidence="3" id="KW-1185">Reference proteome</keyword>
<dbReference type="EMBL" id="JBHSPU010000015">
    <property type="protein sequence ID" value="MFC5914984.1"/>
    <property type="molecule type" value="Genomic_DNA"/>
</dbReference>
<organism evidence="2 3">
    <name type="scientific">Streptomyces pulveraceus</name>
    <dbReference type="NCBI Taxonomy" id="68258"/>
    <lineage>
        <taxon>Bacteria</taxon>
        <taxon>Bacillati</taxon>
        <taxon>Actinomycetota</taxon>
        <taxon>Actinomycetes</taxon>
        <taxon>Kitasatosporales</taxon>
        <taxon>Streptomycetaceae</taxon>
        <taxon>Streptomyces</taxon>
    </lineage>
</organism>
<comment type="caution">
    <text evidence="2">The sequence shown here is derived from an EMBL/GenBank/DDBJ whole genome shotgun (WGS) entry which is preliminary data.</text>
</comment>
<dbReference type="SUPFAM" id="SSF52540">
    <property type="entry name" value="P-loop containing nucleoside triphosphate hydrolases"/>
    <property type="match status" value="2"/>
</dbReference>
<gene>
    <name evidence="2" type="ORF">ACFP1B_16385</name>
</gene>
<evidence type="ECO:0000313" key="2">
    <source>
        <dbReference type="EMBL" id="MFC5914984.1"/>
    </source>
</evidence>
<accession>A0ABW1GJK3</accession>
<keyword evidence="2" id="KW-0347">Helicase</keyword>
<dbReference type="EC" id="3.6.4.-" evidence="2"/>
<feature type="domain" description="Helicase ATP-binding" evidence="1">
    <location>
        <begin position="35"/>
        <end position="192"/>
    </location>
</feature>
<dbReference type="InterPro" id="IPR050742">
    <property type="entry name" value="Helicase_Restrict-Modif_Enz"/>
</dbReference>
<dbReference type="Proteomes" id="UP001596200">
    <property type="component" value="Unassembled WGS sequence"/>
</dbReference>
<evidence type="ECO:0000313" key="3">
    <source>
        <dbReference type="Proteomes" id="UP001596200"/>
    </source>
</evidence>
<dbReference type="PANTHER" id="PTHR47396:SF2">
    <property type="entry name" value="HELICASE ATP-BINDING DOMAIN-CONTAINING PROTEIN"/>
    <property type="match status" value="1"/>
</dbReference>
<dbReference type="InterPro" id="IPR014001">
    <property type="entry name" value="Helicase_ATP-bd"/>
</dbReference>
<dbReference type="SMART" id="SM00487">
    <property type="entry name" value="DEXDc"/>
    <property type="match status" value="1"/>
</dbReference>